<feature type="region of interest" description="Disordered" evidence="1">
    <location>
        <begin position="265"/>
        <end position="286"/>
    </location>
</feature>
<evidence type="ECO:0000313" key="4">
    <source>
        <dbReference type="Proteomes" id="UP001305779"/>
    </source>
</evidence>
<dbReference type="Proteomes" id="UP001305779">
    <property type="component" value="Unassembled WGS sequence"/>
</dbReference>
<feature type="transmembrane region" description="Helical" evidence="2">
    <location>
        <begin position="226"/>
        <end position="246"/>
    </location>
</feature>
<comment type="caution">
    <text evidence="3">The sequence shown here is derived from an EMBL/GenBank/DDBJ whole genome shotgun (WGS) entry which is preliminary data.</text>
</comment>
<reference evidence="3 4" key="1">
    <citation type="journal article" date="2023" name="G3 (Bethesda)">
        <title>A chromosome-level genome assembly of Zasmidium syzygii isolated from banana leaves.</title>
        <authorList>
            <person name="van Westerhoven A.C."/>
            <person name="Mehrabi R."/>
            <person name="Talebi R."/>
            <person name="Steentjes M.B.F."/>
            <person name="Corcolon B."/>
            <person name="Chong P.A."/>
            <person name="Kema G.H.J."/>
            <person name="Seidl M.F."/>
        </authorList>
    </citation>
    <scope>NUCLEOTIDE SEQUENCE [LARGE SCALE GENOMIC DNA]</scope>
    <source>
        <strain evidence="3 4">P124</strain>
    </source>
</reference>
<dbReference type="EMBL" id="JAXOVC010000004">
    <property type="protein sequence ID" value="KAK4502205.1"/>
    <property type="molecule type" value="Genomic_DNA"/>
</dbReference>
<gene>
    <name evidence="3" type="ORF">PRZ48_005630</name>
</gene>
<sequence length="347" mass="36968">MARSTFHSDSQPSMELDVVQVAVVKVANAKCDFTTTDKNRCGDDCAAKPISVFADYGVTQYSCMPKETASPTVIVTPVATVVIAPEASTTRTLPVPGSSTKEAVPMGTCGETVRVFTACPTQCPASVIPGGVGAIYSCVDPSNTSSKSSTPATAAASTTPASTTPSTTAASTITSPSPTASPPSTFETSVSETRNFPTATQNTSTSSTPSPVQISHSFEQTSAGKAAIAASLISGVFLITLAIWLWRRHKRSVAAKRGEPETIMLRSDVGNRKSDGTSNRKSDGTFSDDTHLSVWEVLTNTTREEFHAQRGAELRQAQADRESNERNERYRREIQEARRNNPEAFPY</sequence>
<organism evidence="3 4">
    <name type="scientific">Zasmidium cellare</name>
    <name type="common">Wine cellar mold</name>
    <name type="synonym">Racodium cellare</name>
    <dbReference type="NCBI Taxonomy" id="395010"/>
    <lineage>
        <taxon>Eukaryota</taxon>
        <taxon>Fungi</taxon>
        <taxon>Dikarya</taxon>
        <taxon>Ascomycota</taxon>
        <taxon>Pezizomycotina</taxon>
        <taxon>Dothideomycetes</taxon>
        <taxon>Dothideomycetidae</taxon>
        <taxon>Mycosphaerellales</taxon>
        <taxon>Mycosphaerellaceae</taxon>
        <taxon>Zasmidium</taxon>
    </lineage>
</organism>
<feature type="region of interest" description="Disordered" evidence="1">
    <location>
        <begin position="145"/>
        <end position="214"/>
    </location>
</feature>
<evidence type="ECO:0000313" key="3">
    <source>
        <dbReference type="EMBL" id="KAK4502205.1"/>
    </source>
</evidence>
<evidence type="ECO:0000256" key="2">
    <source>
        <dbReference type="SAM" id="Phobius"/>
    </source>
</evidence>
<keyword evidence="2" id="KW-0812">Transmembrane</keyword>
<keyword evidence="2" id="KW-1133">Transmembrane helix</keyword>
<feature type="compositionally biased region" description="Low complexity" evidence="1">
    <location>
        <begin position="145"/>
        <end position="185"/>
    </location>
</feature>
<evidence type="ECO:0000256" key="1">
    <source>
        <dbReference type="SAM" id="MobiDB-lite"/>
    </source>
</evidence>
<feature type="compositionally biased region" description="Basic and acidic residues" evidence="1">
    <location>
        <begin position="306"/>
        <end position="341"/>
    </location>
</feature>
<feature type="compositionally biased region" description="Low complexity" evidence="1">
    <location>
        <begin position="197"/>
        <end position="211"/>
    </location>
</feature>
<feature type="region of interest" description="Disordered" evidence="1">
    <location>
        <begin position="306"/>
        <end position="347"/>
    </location>
</feature>
<keyword evidence="4" id="KW-1185">Reference proteome</keyword>
<proteinExistence type="predicted"/>
<keyword evidence="2" id="KW-0472">Membrane</keyword>
<accession>A0ABR0EL28</accession>
<protein>
    <submittedName>
        <fullName evidence="3">Uncharacterized protein</fullName>
    </submittedName>
</protein>
<name>A0ABR0EL28_ZASCE</name>
<feature type="compositionally biased region" description="Basic and acidic residues" evidence="1">
    <location>
        <begin position="269"/>
        <end position="286"/>
    </location>
</feature>
<feature type="compositionally biased region" description="Polar residues" evidence="1">
    <location>
        <begin position="186"/>
        <end position="196"/>
    </location>
</feature>